<dbReference type="AlphaFoldDB" id="A0A3Q9ILM1"/>
<keyword evidence="1" id="KW-0472">Membrane</keyword>
<evidence type="ECO:0000313" key="3">
    <source>
        <dbReference type="Proteomes" id="UP000270673"/>
    </source>
</evidence>
<sequence>MKKYTNMILACVYNMMIYIILFSCSYLESKEDARTIVKRWLNQEITFPDSINTTSQDSLWQFMLKKEFKILTVIDTNICTECRLKLYDWGKLIREIDTISQNTSFLFVVHAKDYDIVNSWIKKNKFSYPIFYDYTNKMNTLNKFPKNPQYQTFLLDKDNKILLIGSPIGNHHIWNLYKQIIKKESEICPYNT</sequence>
<dbReference type="OrthoDB" id="1449040at2"/>
<dbReference type="EMBL" id="CP032819">
    <property type="protein sequence ID" value="AZS28189.1"/>
    <property type="molecule type" value="Genomic_DNA"/>
</dbReference>
<name>A0A3Q9ILM1_9BACT</name>
<gene>
    <name evidence="2" type="ORF">D8S85_00565</name>
</gene>
<feature type="transmembrane region" description="Helical" evidence="1">
    <location>
        <begin position="6"/>
        <end position="27"/>
    </location>
</feature>
<reference evidence="2 3" key="1">
    <citation type="submission" date="2018-10" db="EMBL/GenBank/DDBJ databases">
        <title>Butyricimonas faecalis sp. nov., isolated from human faeces and emended description of the genus Butyricimonas.</title>
        <authorList>
            <person name="Le Roy T."/>
            <person name="Van der Smissen P."/>
            <person name="Paquot A."/>
            <person name="Delzenne N."/>
            <person name="Muccioli G."/>
            <person name="Collet J.-F."/>
            <person name="Cani P.D."/>
        </authorList>
    </citation>
    <scope>NUCLEOTIDE SEQUENCE [LARGE SCALE GENOMIC DNA]</scope>
    <source>
        <strain evidence="2 3">H184</strain>
    </source>
</reference>
<proteinExistence type="predicted"/>
<accession>A0A3Q9ILM1</accession>
<dbReference type="KEGG" id="buy:D8S85_00565"/>
<organism evidence="2 3">
    <name type="scientific">Butyricimonas faecalis</name>
    <dbReference type="NCBI Taxonomy" id="2093856"/>
    <lineage>
        <taxon>Bacteria</taxon>
        <taxon>Pseudomonadati</taxon>
        <taxon>Bacteroidota</taxon>
        <taxon>Bacteroidia</taxon>
        <taxon>Bacteroidales</taxon>
        <taxon>Odoribacteraceae</taxon>
        <taxon>Butyricimonas</taxon>
    </lineage>
</organism>
<dbReference type="Gene3D" id="3.40.30.10">
    <property type="entry name" value="Glutaredoxin"/>
    <property type="match status" value="1"/>
</dbReference>
<dbReference type="PROSITE" id="PS51257">
    <property type="entry name" value="PROKAR_LIPOPROTEIN"/>
    <property type="match status" value="1"/>
</dbReference>
<dbReference type="InterPro" id="IPR036249">
    <property type="entry name" value="Thioredoxin-like_sf"/>
</dbReference>
<keyword evidence="3" id="KW-1185">Reference proteome</keyword>
<dbReference type="SUPFAM" id="SSF52833">
    <property type="entry name" value="Thioredoxin-like"/>
    <property type="match status" value="1"/>
</dbReference>
<protein>
    <submittedName>
        <fullName evidence="2">Uncharacterized protein</fullName>
    </submittedName>
</protein>
<dbReference type="Proteomes" id="UP000270673">
    <property type="component" value="Chromosome"/>
</dbReference>
<keyword evidence="1" id="KW-0812">Transmembrane</keyword>
<evidence type="ECO:0000256" key="1">
    <source>
        <dbReference type="SAM" id="Phobius"/>
    </source>
</evidence>
<evidence type="ECO:0000313" key="2">
    <source>
        <dbReference type="EMBL" id="AZS28189.1"/>
    </source>
</evidence>
<keyword evidence="1" id="KW-1133">Transmembrane helix</keyword>